<dbReference type="InterPro" id="IPR027359">
    <property type="entry name" value="Volt_channel_dom_sf"/>
</dbReference>
<feature type="transmembrane region" description="Helical" evidence="12">
    <location>
        <begin position="92"/>
        <end position="116"/>
    </location>
</feature>
<name>A0A841RFF1_9SPIO</name>
<dbReference type="FunFam" id="1.10.287.70:FF:000028">
    <property type="entry name" value="potassium voltage-gated channel subfamily D member 3"/>
    <property type="match status" value="1"/>
</dbReference>
<dbReference type="Pfam" id="PF00520">
    <property type="entry name" value="Ion_trans"/>
    <property type="match status" value="1"/>
</dbReference>
<accession>A0A841RFF1</accession>
<evidence type="ECO:0000256" key="5">
    <source>
        <dbReference type="ARBA" id="ARBA00022826"/>
    </source>
</evidence>
<reference evidence="14 15" key="1">
    <citation type="submission" date="2020-08" db="EMBL/GenBank/DDBJ databases">
        <title>Genomic Encyclopedia of Type Strains, Phase IV (KMG-IV): sequencing the most valuable type-strain genomes for metagenomic binning, comparative biology and taxonomic classification.</title>
        <authorList>
            <person name="Goeker M."/>
        </authorList>
    </citation>
    <scope>NUCLEOTIDE SEQUENCE [LARGE SCALE GENOMIC DNA]</scope>
    <source>
        <strain evidence="14 15">DSM 2461</strain>
    </source>
</reference>
<keyword evidence="5" id="KW-0631">Potassium channel</keyword>
<feature type="transmembrane region" description="Helical" evidence="12">
    <location>
        <begin position="156"/>
        <end position="177"/>
    </location>
</feature>
<dbReference type="PANTHER" id="PTHR11537">
    <property type="entry name" value="VOLTAGE-GATED POTASSIUM CHANNEL"/>
    <property type="match status" value="1"/>
</dbReference>
<keyword evidence="8 12" id="KW-1133">Transmembrane helix</keyword>
<dbReference type="PRINTS" id="PR00169">
    <property type="entry name" value="KCHANNEL"/>
</dbReference>
<dbReference type="GO" id="GO:0005249">
    <property type="term" value="F:voltage-gated potassium channel activity"/>
    <property type="evidence" value="ECO:0007669"/>
    <property type="project" value="InterPro"/>
</dbReference>
<dbReference type="InterPro" id="IPR028325">
    <property type="entry name" value="VG_K_chnl"/>
</dbReference>
<evidence type="ECO:0000259" key="13">
    <source>
        <dbReference type="Pfam" id="PF00520"/>
    </source>
</evidence>
<feature type="transmembrane region" description="Helical" evidence="12">
    <location>
        <begin position="60"/>
        <end position="80"/>
    </location>
</feature>
<feature type="transmembrane region" description="Helical" evidence="12">
    <location>
        <begin position="221"/>
        <end position="241"/>
    </location>
</feature>
<keyword evidence="15" id="KW-1185">Reference proteome</keyword>
<keyword evidence="10 12" id="KW-0472">Membrane</keyword>
<evidence type="ECO:0000256" key="3">
    <source>
        <dbReference type="ARBA" id="ARBA00022538"/>
    </source>
</evidence>
<evidence type="ECO:0000256" key="12">
    <source>
        <dbReference type="SAM" id="Phobius"/>
    </source>
</evidence>
<comment type="subcellular location">
    <subcellularLocation>
        <location evidence="1">Membrane</location>
        <topology evidence="1">Multi-pass membrane protein</topology>
    </subcellularLocation>
</comment>
<keyword evidence="11 14" id="KW-0407">Ion channel</keyword>
<evidence type="ECO:0000313" key="15">
    <source>
        <dbReference type="Proteomes" id="UP000587760"/>
    </source>
</evidence>
<evidence type="ECO:0000256" key="6">
    <source>
        <dbReference type="ARBA" id="ARBA00022882"/>
    </source>
</evidence>
<evidence type="ECO:0000256" key="9">
    <source>
        <dbReference type="ARBA" id="ARBA00023065"/>
    </source>
</evidence>
<keyword evidence="3" id="KW-0633">Potassium transport</keyword>
<dbReference type="AlphaFoldDB" id="A0A841RFF1"/>
<keyword evidence="7" id="KW-0630">Potassium</keyword>
<proteinExistence type="predicted"/>
<dbReference type="PANTHER" id="PTHR11537:SF254">
    <property type="entry name" value="POTASSIUM VOLTAGE-GATED CHANNEL PROTEIN SHAB"/>
    <property type="match status" value="1"/>
</dbReference>
<organism evidence="14 15">
    <name type="scientific">Spirochaeta isovalerica</name>
    <dbReference type="NCBI Taxonomy" id="150"/>
    <lineage>
        <taxon>Bacteria</taxon>
        <taxon>Pseudomonadati</taxon>
        <taxon>Spirochaetota</taxon>
        <taxon>Spirochaetia</taxon>
        <taxon>Spirochaetales</taxon>
        <taxon>Spirochaetaceae</taxon>
        <taxon>Spirochaeta</taxon>
    </lineage>
</organism>
<dbReference type="EMBL" id="JACHGJ010000017">
    <property type="protein sequence ID" value="MBB6482703.1"/>
    <property type="molecule type" value="Genomic_DNA"/>
</dbReference>
<evidence type="ECO:0000256" key="10">
    <source>
        <dbReference type="ARBA" id="ARBA00023136"/>
    </source>
</evidence>
<sequence length="271" mass="31141">MIRNRIFEIIEPAKSNDHHSRVFDNTILILIIFNVISVILESFSSIALRFQAQLDIFEIISITIFSIEYLLRIITSNLLYRENDKARAVLKYIYSPMAIIDLFAILPFFIPMILPVDLRFLRILRLTRILRIFKINRYTTSLSMIGRVLKKKKEELIVTLFVTFLLILLAASVMYYVETDIQPDGFPNILASLWWAVATLTTVGYGDVYPLSVLGKILSGIIALLGIGLVALPTGIISSGFTEELENKKQNYNRSAKAYKYKKRKKVLKRK</sequence>
<dbReference type="GO" id="GO:0008076">
    <property type="term" value="C:voltage-gated potassium channel complex"/>
    <property type="evidence" value="ECO:0007669"/>
    <property type="project" value="InterPro"/>
</dbReference>
<keyword evidence="6" id="KW-0851">Voltage-gated channel</keyword>
<evidence type="ECO:0000256" key="4">
    <source>
        <dbReference type="ARBA" id="ARBA00022692"/>
    </source>
</evidence>
<dbReference type="Proteomes" id="UP000587760">
    <property type="component" value="Unassembled WGS sequence"/>
</dbReference>
<gene>
    <name evidence="14" type="ORF">HNR50_004408</name>
</gene>
<dbReference type="Gene3D" id="1.20.120.350">
    <property type="entry name" value="Voltage-gated potassium channels. Chain C"/>
    <property type="match status" value="1"/>
</dbReference>
<keyword evidence="9" id="KW-0406">Ion transport</keyword>
<keyword evidence="2" id="KW-0813">Transport</keyword>
<evidence type="ECO:0000256" key="11">
    <source>
        <dbReference type="ARBA" id="ARBA00023303"/>
    </source>
</evidence>
<dbReference type="InterPro" id="IPR005821">
    <property type="entry name" value="Ion_trans_dom"/>
</dbReference>
<feature type="transmembrane region" description="Helical" evidence="12">
    <location>
        <begin position="27"/>
        <end position="48"/>
    </location>
</feature>
<evidence type="ECO:0000256" key="7">
    <source>
        <dbReference type="ARBA" id="ARBA00022958"/>
    </source>
</evidence>
<evidence type="ECO:0000256" key="1">
    <source>
        <dbReference type="ARBA" id="ARBA00004141"/>
    </source>
</evidence>
<comment type="caution">
    <text evidence="14">The sequence shown here is derived from an EMBL/GenBank/DDBJ whole genome shotgun (WGS) entry which is preliminary data.</text>
</comment>
<evidence type="ECO:0000256" key="8">
    <source>
        <dbReference type="ARBA" id="ARBA00022989"/>
    </source>
</evidence>
<evidence type="ECO:0000256" key="2">
    <source>
        <dbReference type="ARBA" id="ARBA00022448"/>
    </source>
</evidence>
<evidence type="ECO:0000313" key="14">
    <source>
        <dbReference type="EMBL" id="MBB6482703.1"/>
    </source>
</evidence>
<dbReference type="SUPFAM" id="SSF81324">
    <property type="entry name" value="Voltage-gated potassium channels"/>
    <property type="match status" value="1"/>
</dbReference>
<protein>
    <submittedName>
        <fullName evidence="14">Voltage-gated potassium channel</fullName>
    </submittedName>
</protein>
<feature type="transmembrane region" description="Helical" evidence="12">
    <location>
        <begin position="189"/>
        <end position="209"/>
    </location>
</feature>
<keyword evidence="4 12" id="KW-0812">Transmembrane</keyword>
<dbReference type="GO" id="GO:0001508">
    <property type="term" value="P:action potential"/>
    <property type="evidence" value="ECO:0007669"/>
    <property type="project" value="TreeGrafter"/>
</dbReference>
<feature type="domain" description="Ion transport" evidence="13">
    <location>
        <begin position="21"/>
        <end position="246"/>
    </location>
</feature>
<dbReference type="RefSeq" id="WP_221439962.1">
    <property type="nucleotide sequence ID" value="NZ_JACHGJ010000017.1"/>
</dbReference>
<dbReference type="Gene3D" id="1.10.287.70">
    <property type="match status" value="1"/>
</dbReference>